<organism evidence="5 6">
    <name type="scientific">Maudiozyma barnettii</name>
    <dbReference type="NCBI Taxonomy" id="61262"/>
    <lineage>
        <taxon>Eukaryota</taxon>
        <taxon>Fungi</taxon>
        <taxon>Dikarya</taxon>
        <taxon>Ascomycota</taxon>
        <taxon>Saccharomycotina</taxon>
        <taxon>Saccharomycetes</taxon>
        <taxon>Saccharomycetales</taxon>
        <taxon>Saccharomycetaceae</taxon>
        <taxon>Maudiozyma</taxon>
    </lineage>
</organism>
<dbReference type="GeneID" id="64858511"/>
<comment type="similarity">
    <text evidence="1">Belongs to the LCL2 family.</text>
</comment>
<evidence type="ECO:0000313" key="5">
    <source>
        <dbReference type="EMBL" id="CAB4255467.1"/>
    </source>
</evidence>
<dbReference type="OrthoDB" id="2234316at2759"/>
<keyword evidence="3" id="KW-0732">Signal</keyword>
<reference evidence="5 6" key="1">
    <citation type="submission" date="2020-05" db="EMBL/GenBank/DDBJ databases">
        <authorList>
            <person name="Casaregola S."/>
            <person name="Devillers H."/>
            <person name="Grondin C."/>
        </authorList>
    </citation>
    <scope>NUCLEOTIDE SEQUENCE [LARGE SCALE GENOMIC DNA]</scope>
    <source>
        <strain evidence="5 6">CLIB 1767</strain>
    </source>
</reference>
<dbReference type="PANTHER" id="PTHR38425:SF1">
    <property type="entry name" value="LONG CHRONOLOGICAL LIFESPAN PROTEIN 2"/>
    <property type="match status" value="1"/>
</dbReference>
<feature type="transmembrane region" description="Helical" evidence="4">
    <location>
        <begin position="6"/>
        <end position="28"/>
    </location>
</feature>
<dbReference type="GO" id="GO:0036503">
    <property type="term" value="P:ERAD pathway"/>
    <property type="evidence" value="ECO:0007669"/>
    <property type="project" value="TreeGrafter"/>
</dbReference>
<dbReference type="Proteomes" id="UP000644660">
    <property type="component" value="Unassembled WGS sequence"/>
</dbReference>
<dbReference type="CDD" id="cd23996">
    <property type="entry name" value="LCL2-like"/>
    <property type="match status" value="1"/>
</dbReference>
<evidence type="ECO:0000256" key="4">
    <source>
        <dbReference type="SAM" id="Phobius"/>
    </source>
</evidence>
<sequence length="133" mass="15269">MQLHYSLSALVLTIAMLIIDVDSFMFNFNQQQQQQQQRPKLEPYEDRVLDNECKNYLCPVTLECVLSKSDCPCPFPKSQLKCILPNEETMCISKPATHDQKINKIYDDPVEGPKAHIKGMRDCGWVLDTYAGK</sequence>
<dbReference type="AlphaFoldDB" id="A0A8H2ZIF5"/>
<evidence type="ECO:0000256" key="1">
    <source>
        <dbReference type="ARBA" id="ARBA00010545"/>
    </source>
</evidence>
<keyword evidence="4" id="KW-1133">Transmembrane helix</keyword>
<evidence type="ECO:0000256" key="2">
    <source>
        <dbReference type="ARBA" id="ARBA00018534"/>
    </source>
</evidence>
<accession>A0A8H2ZIF5</accession>
<name>A0A8H2ZIF5_9SACH</name>
<keyword evidence="4" id="KW-0472">Membrane</keyword>
<dbReference type="RefSeq" id="XP_041407311.1">
    <property type="nucleotide sequence ID" value="XM_041551377.1"/>
</dbReference>
<comment type="caution">
    <text evidence="5">The sequence shown here is derived from an EMBL/GenBank/DDBJ whole genome shotgun (WGS) entry which is preliminary data.</text>
</comment>
<keyword evidence="4" id="KW-0812">Transmembrane</keyword>
<evidence type="ECO:0000313" key="6">
    <source>
        <dbReference type="Proteomes" id="UP000644660"/>
    </source>
</evidence>
<gene>
    <name evidence="5" type="ORF">KABA2_06S06072</name>
</gene>
<dbReference type="EMBL" id="CAEFZW010000006">
    <property type="protein sequence ID" value="CAB4255467.1"/>
    <property type="molecule type" value="Genomic_DNA"/>
</dbReference>
<protein>
    <recommendedName>
        <fullName evidence="2">Long chronological lifespan protein 2</fullName>
    </recommendedName>
</protein>
<dbReference type="InterPro" id="IPR034543">
    <property type="entry name" value="LCL2"/>
</dbReference>
<evidence type="ECO:0000256" key="3">
    <source>
        <dbReference type="ARBA" id="ARBA00022729"/>
    </source>
</evidence>
<dbReference type="PANTHER" id="PTHR38425">
    <property type="entry name" value="LONG CHRONOLOGICAL LIFESPAN PROTEIN 2"/>
    <property type="match status" value="1"/>
</dbReference>
<keyword evidence="6" id="KW-1185">Reference proteome</keyword>
<proteinExistence type="inferred from homology"/>